<dbReference type="PANTHER" id="PTHR34817:SF1">
    <property type="entry name" value="NUCLEOTIDYLTRANSFERASE"/>
    <property type="match status" value="1"/>
</dbReference>
<dbReference type="Proteomes" id="UP001469365">
    <property type="component" value="Unassembled WGS sequence"/>
</dbReference>
<dbReference type="EMBL" id="JBBPCC010000039">
    <property type="protein sequence ID" value="MEK8132952.1"/>
    <property type="molecule type" value="Genomic_DNA"/>
</dbReference>
<sequence length="243" mass="28468">MKVHGREVVFKALSGSVNRNLNDNKSDRDIKLFVLPTFDDLYNGVIYKNFTTSDAEDIEIHDVRKLEKLLFNSNLTFLELLFSVEIDTYDYKEINQIIGMRDDLARINLRNLYNSCYGMYHGQMKDLLKPNSDKQQEIIDKFGYNTKKAMMSLHFLKFISKFYSTDFNDFSSSIVYQGEEREFMLNVKHGGLAYNQFIDLTKDVEAETKLIEDAYMSQKVNQETNNKLQRLLRSLIKNNIDLV</sequence>
<keyword evidence="2" id="KW-1185">Reference proteome</keyword>
<reference evidence="1 2" key="1">
    <citation type="submission" date="2024-04" db="EMBL/GenBank/DDBJ databases">
        <title>draft genome sequnece of Paenibacillus filicis.</title>
        <authorList>
            <person name="Kim D.-U."/>
        </authorList>
    </citation>
    <scope>NUCLEOTIDE SEQUENCE [LARGE SCALE GENOMIC DNA]</scope>
    <source>
        <strain evidence="1 2">KACC14197</strain>
    </source>
</reference>
<evidence type="ECO:0000313" key="2">
    <source>
        <dbReference type="Proteomes" id="UP001469365"/>
    </source>
</evidence>
<dbReference type="RefSeq" id="WP_341420080.1">
    <property type="nucleotide sequence ID" value="NZ_JBBPCC010000039.1"/>
</dbReference>
<proteinExistence type="predicted"/>
<organism evidence="1 2">
    <name type="scientific">Paenibacillus filicis</name>
    <dbReference type="NCBI Taxonomy" id="669464"/>
    <lineage>
        <taxon>Bacteria</taxon>
        <taxon>Bacillati</taxon>
        <taxon>Bacillota</taxon>
        <taxon>Bacilli</taxon>
        <taxon>Bacillales</taxon>
        <taxon>Paenibacillaceae</taxon>
        <taxon>Paenibacillus</taxon>
    </lineage>
</organism>
<evidence type="ECO:0000313" key="1">
    <source>
        <dbReference type="EMBL" id="MEK8132952.1"/>
    </source>
</evidence>
<dbReference type="InterPro" id="IPR018775">
    <property type="entry name" value="RlaP"/>
</dbReference>
<comment type="caution">
    <text evidence="1">The sequence shown here is derived from an EMBL/GenBank/DDBJ whole genome shotgun (WGS) entry which is preliminary data.</text>
</comment>
<dbReference type="Pfam" id="PF10127">
    <property type="entry name" value="RlaP"/>
    <property type="match status" value="1"/>
</dbReference>
<accession>A0ABU9DVN0</accession>
<gene>
    <name evidence="1" type="ORF">WMW72_34240</name>
</gene>
<protein>
    <submittedName>
        <fullName evidence="1">Nucleotidyltransferase domain-containing protein</fullName>
    </submittedName>
</protein>
<name>A0ABU9DVN0_9BACL</name>
<dbReference type="PANTHER" id="PTHR34817">
    <property type="entry name" value="NUCLEOTIDYLTRANSFERASE"/>
    <property type="match status" value="1"/>
</dbReference>